<dbReference type="EMBL" id="VAWE01000001">
    <property type="protein sequence ID" value="TLQ48602.1"/>
    <property type="molecule type" value="Genomic_DNA"/>
</dbReference>
<dbReference type="AlphaFoldDB" id="A0A5R9EJK7"/>
<dbReference type="SUPFAM" id="SSF48371">
    <property type="entry name" value="ARM repeat"/>
    <property type="match status" value="1"/>
</dbReference>
<dbReference type="Proteomes" id="UP000305921">
    <property type="component" value="Unassembled WGS sequence"/>
</dbReference>
<organism evidence="2 3">
    <name type="scientific">Streptomyces marianii</name>
    <dbReference type="NCBI Taxonomy" id="1817406"/>
    <lineage>
        <taxon>Bacteria</taxon>
        <taxon>Bacillati</taxon>
        <taxon>Actinomycetota</taxon>
        <taxon>Actinomycetes</taxon>
        <taxon>Kitasatosporales</taxon>
        <taxon>Streptomycetaceae</taxon>
        <taxon>Streptomyces</taxon>
    </lineage>
</organism>
<reference evidence="2 3" key="1">
    <citation type="submission" date="2019-05" db="EMBL/GenBank/DDBJ databases">
        <title>Streptomyces marianii sp. nov., a novel marine actinomycete from southern coast of India.</title>
        <authorList>
            <person name="Iniyan A.M."/>
            <person name="Wink J."/>
            <person name="Ramprasad E."/>
            <person name="Ramana C.V."/>
            <person name="Bunk B."/>
            <person name="Sproer C."/>
            <person name="Joseph F.-J.R.S."/>
            <person name="Vincent S.G.P."/>
        </authorList>
    </citation>
    <scope>NUCLEOTIDE SEQUENCE [LARGE SCALE GENOMIC DNA]</scope>
    <source>
        <strain evidence="2 3">ICN19</strain>
    </source>
</reference>
<feature type="region of interest" description="Disordered" evidence="1">
    <location>
        <begin position="447"/>
        <end position="479"/>
    </location>
</feature>
<comment type="caution">
    <text evidence="2">The sequence shown here is derived from an EMBL/GenBank/DDBJ whole genome shotgun (WGS) entry which is preliminary data.</text>
</comment>
<keyword evidence="3" id="KW-1185">Reference proteome</keyword>
<evidence type="ECO:0008006" key="4">
    <source>
        <dbReference type="Google" id="ProtNLM"/>
    </source>
</evidence>
<evidence type="ECO:0000256" key="1">
    <source>
        <dbReference type="SAM" id="MobiDB-lite"/>
    </source>
</evidence>
<dbReference type="InterPro" id="IPR016024">
    <property type="entry name" value="ARM-type_fold"/>
</dbReference>
<sequence length="498" mass="53716">MQGMGLHEALGATDPDAWLEFDAEARLVRPTAPESRSRDRARVPALALCHRDGRVREAALERVAGRPELLPLLVIRTADWAAPVRARARELLPALLAGAEPEALVPLTALALRGARRERGGFAREAVAALLRSARPGALEPLLAAPDRATRRFAHGLAVERGLLPAARLALTAGADDDAVVRRLCAEAALALGPTGDDVLVPLLRSRHPDARSAGVTALRRAGRHDDARPYLTDRSGLVRACARYVLRQGGAEPLPVYRALCADPADRGIPAWAPLGLAECGEPRDARLLWPLTAHPVPSVRARAVAGLRLLGRTDVERLRPLLDDPAPAVAREAATALLPWADRLPEDWLLPRLTARRSPAHTRRTAFRLLRARGGVAELRAAVALLDDRDPSLRALAAPAIQQWEPPVGGHHDPAELDALLNRCTHLFSEYVLLRLRWRAGLTERPRTDGEKGADGEAGTAPGTGADRARPAGGGAPLRRRRVRAIIRAWVRPTNA</sequence>
<evidence type="ECO:0000313" key="3">
    <source>
        <dbReference type="Proteomes" id="UP000305921"/>
    </source>
</evidence>
<dbReference type="OrthoDB" id="3374146at2"/>
<protein>
    <recommendedName>
        <fullName evidence="4">HEAT repeat domain-containing protein</fullName>
    </recommendedName>
</protein>
<name>A0A5R9EJK7_9ACTN</name>
<proteinExistence type="predicted"/>
<dbReference type="Gene3D" id="1.25.10.10">
    <property type="entry name" value="Leucine-rich Repeat Variant"/>
    <property type="match status" value="1"/>
</dbReference>
<gene>
    <name evidence="2" type="ORF">FEF34_31955</name>
</gene>
<accession>A0A5R9EJK7</accession>
<dbReference type="InterPro" id="IPR011989">
    <property type="entry name" value="ARM-like"/>
</dbReference>
<feature type="compositionally biased region" description="Basic and acidic residues" evidence="1">
    <location>
        <begin position="447"/>
        <end position="457"/>
    </location>
</feature>
<evidence type="ECO:0000313" key="2">
    <source>
        <dbReference type="EMBL" id="TLQ48602.1"/>
    </source>
</evidence>